<dbReference type="InterPro" id="IPR000073">
    <property type="entry name" value="AB_hydrolase_1"/>
</dbReference>
<accession>A0A1T2XV25</accession>
<comment type="caution">
    <text evidence="3">The sequence shown here is derived from an EMBL/GenBank/DDBJ whole genome shotgun (WGS) entry which is preliminary data.</text>
</comment>
<dbReference type="RefSeq" id="WP_078743501.1">
    <property type="nucleotide sequence ID" value="NZ_MSDF01000062.1"/>
</dbReference>
<name>A0A1T2XV25_PSEFL</name>
<evidence type="ECO:0000256" key="1">
    <source>
        <dbReference type="SAM" id="SignalP"/>
    </source>
</evidence>
<sequence length="253" mass="27344">MKPRALLKCLAGSCLWLTANLGVAEPLIPPTAIDWLLDCPFPAVAHPDPEVLDRTQCGTVNVPRDHAAPARGSVRLAITRVGARQPLDREGLVFIQAGDTQTGHAATFALHLASRWESFATPAYRALANRYDVIELSARDLTQDNAIEQAALDMEFVRGQLGDAQLNFLGIAQATRLGGRYAALFPQRVARMALVNAEHGEPAASGVDLLRLKETAKPGNVASGCINQWVGDFLVYGKQPPVSTRCLDRGSWE</sequence>
<organism evidence="3 4">
    <name type="scientific">Pseudomonas fluorescens</name>
    <dbReference type="NCBI Taxonomy" id="294"/>
    <lineage>
        <taxon>Bacteria</taxon>
        <taxon>Pseudomonadati</taxon>
        <taxon>Pseudomonadota</taxon>
        <taxon>Gammaproteobacteria</taxon>
        <taxon>Pseudomonadales</taxon>
        <taxon>Pseudomonadaceae</taxon>
        <taxon>Pseudomonas</taxon>
    </lineage>
</organism>
<feature type="domain" description="AB hydrolase-1" evidence="2">
    <location>
        <begin position="146"/>
        <end position="202"/>
    </location>
</feature>
<dbReference type="Gene3D" id="3.40.50.1820">
    <property type="entry name" value="alpha/beta hydrolase"/>
    <property type="match status" value="1"/>
</dbReference>
<proteinExistence type="predicted"/>
<dbReference type="Pfam" id="PF00561">
    <property type="entry name" value="Abhydrolase_1"/>
    <property type="match status" value="1"/>
</dbReference>
<dbReference type="Proteomes" id="UP000190965">
    <property type="component" value="Unassembled WGS sequence"/>
</dbReference>
<evidence type="ECO:0000313" key="4">
    <source>
        <dbReference type="Proteomes" id="UP000190965"/>
    </source>
</evidence>
<dbReference type="AlphaFoldDB" id="A0A1T2XV25"/>
<protein>
    <submittedName>
        <fullName evidence="3">Proteinase</fullName>
    </submittedName>
</protein>
<evidence type="ECO:0000259" key="2">
    <source>
        <dbReference type="Pfam" id="PF00561"/>
    </source>
</evidence>
<dbReference type="OrthoDB" id="5519806at2"/>
<gene>
    <name evidence="3" type="ORF">BFW87_30900</name>
</gene>
<dbReference type="EMBL" id="MSDF01000062">
    <property type="protein sequence ID" value="OPA83687.1"/>
    <property type="molecule type" value="Genomic_DNA"/>
</dbReference>
<dbReference type="InterPro" id="IPR029058">
    <property type="entry name" value="AB_hydrolase_fold"/>
</dbReference>
<dbReference type="SUPFAM" id="SSF53474">
    <property type="entry name" value="alpha/beta-Hydrolases"/>
    <property type="match status" value="1"/>
</dbReference>
<evidence type="ECO:0000313" key="3">
    <source>
        <dbReference type="EMBL" id="OPA83687.1"/>
    </source>
</evidence>
<reference evidence="3 4" key="1">
    <citation type="submission" date="2016-12" db="EMBL/GenBank/DDBJ databases">
        <title>Draft genome sequences of seven strains of Pseudomonas fluorescens that produce 4-formylaminooxyvinylglycine.</title>
        <authorList>
            <person name="Okrent R.A."/>
            <person name="Manning V.A."/>
            <person name="Trippe K.M."/>
        </authorList>
    </citation>
    <scope>NUCLEOTIDE SEQUENCE [LARGE SCALE GENOMIC DNA]</scope>
    <source>
        <strain evidence="3 4">P5A</strain>
    </source>
</reference>
<feature type="signal peptide" evidence="1">
    <location>
        <begin position="1"/>
        <end position="24"/>
    </location>
</feature>
<keyword evidence="1" id="KW-0732">Signal</keyword>
<feature type="chain" id="PRO_5013137476" evidence="1">
    <location>
        <begin position="25"/>
        <end position="253"/>
    </location>
</feature>